<sequence>MVTEHDDLHLLAGAYALGALDETEREEFEKYLATSEEARAELAAFTDTAVMLGMSTTPVTPPPSLKGDIMARIAVTPQLPSLEPGQTNAPKADAAPTNVTSMFAERAIRSVSAETVAPAERKAARRWYSRPSTILVAAAAAAAIFVGGTALGTSMNTPTQQVEPQAVGLTEISAAADAQRAEAAVAGGGNATVIWSAQLARSAVVVSDLPALPSDKTYELWYIDGAHITPAGTFTAAENGKTVRVLDGKMSSGDTIGITVEPAGGSKKPTTEPVASIPTA</sequence>
<evidence type="ECO:0000259" key="13">
    <source>
        <dbReference type="Pfam" id="PF10099"/>
    </source>
</evidence>
<keyword evidence="5 12" id="KW-1133">Transmembrane helix</keyword>
<keyword evidence="8" id="KW-0804">Transcription</keyword>
<evidence type="ECO:0000256" key="12">
    <source>
        <dbReference type="SAM" id="Phobius"/>
    </source>
</evidence>
<evidence type="ECO:0000313" key="14">
    <source>
        <dbReference type="EMBL" id="MBK4348255.1"/>
    </source>
</evidence>
<dbReference type="InterPro" id="IPR051474">
    <property type="entry name" value="Anti-sigma-K/W_factor"/>
</dbReference>
<evidence type="ECO:0000256" key="4">
    <source>
        <dbReference type="ARBA" id="ARBA00022692"/>
    </source>
</evidence>
<dbReference type="PANTHER" id="PTHR37461">
    <property type="entry name" value="ANTI-SIGMA-K FACTOR RSKA"/>
    <property type="match status" value="1"/>
</dbReference>
<evidence type="ECO:0000256" key="7">
    <source>
        <dbReference type="ARBA" id="ARBA00023136"/>
    </source>
</evidence>
<keyword evidence="7 12" id="KW-0472">Membrane</keyword>
<keyword evidence="6" id="KW-0805">Transcription regulation</keyword>
<feature type="region of interest" description="Disordered" evidence="11">
    <location>
        <begin position="258"/>
        <end position="280"/>
    </location>
</feature>
<dbReference type="AlphaFoldDB" id="A0A934W595"/>
<evidence type="ECO:0000256" key="2">
    <source>
        <dbReference type="ARBA" id="ARBA00004236"/>
    </source>
</evidence>
<comment type="caution">
    <text evidence="14">The sequence shown here is derived from an EMBL/GenBank/DDBJ whole genome shotgun (WGS) entry which is preliminary data.</text>
</comment>
<protein>
    <recommendedName>
        <fullName evidence="10">Regulator of SigK</fullName>
    </recommendedName>
    <alternativeName>
        <fullName evidence="9">Sigma-K anti-sigma factor RskA</fullName>
    </alternativeName>
</protein>
<dbReference type="InterPro" id="IPR041916">
    <property type="entry name" value="Anti_sigma_zinc_sf"/>
</dbReference>
<evidence type="ECO:0000256" key="11">
    <source>
        <dbReference type="SAM" id="MobiDB-lite"/>
    </source>
</evidence>
<accession>A0A934W595</accession>
<dbReference type="GO" id="GO:0016989">
    <property type="term" value="F:sigma factor antagonist activity"/>
    <property type="evidence" value="ECO:0007669"/>
    <property type="project" value="TreeGrafter"/>
</dbReference>
<dbReference type="EMBL" id="JAEPES010000004">
    <property type="protein sequence ID" value="MBK4348255.1"/>
    <property type="molecule type" value="Genomic_DNA"/>
</dbReference>
<feature type="domain" description="Anti-sigma K factor RskA C-terminal" evidence="13">
    <location>
        <begin position="135"/>
        <end position="274"/>
    </location>
</feature>
<comment type="subcellular location">
    <subcellularLocation>
        <location evidence="2">Cell membrane</location>
    </subcellularLocation>
    <subcellularLocation>
        <location evidence="1">Membrane</location>
        <topology evidence="1">Single-pass membrane protein</topology>
    </subcellularLocation>
</comment>
<evidence type="ECO:0000256" key="5">
    <source>
        <dbReference type="ARBA" id="ARBA00022989"/>
    </source>
</evidence>
<evidence type="ECO:0000256" key="3">
    <source>
        <dbReference type="ARBA" id="ARBA00022475"/>
    </source>
</evidence>
<evidence type="ECO:0000313" key="15">
    <source>
        <dbReference type="Proteomes" id="UP000636458"/>
    </source>
</evidence>
<evidence type="ECO:0000256" key="8">
    <source>
        <dbReference type="ARBA" id="ARBA00023163"/>
    </source>
</evidence>
<name>A0A934W595_9MICO</name>
<keyword evidence="15" id="KW-1185">Reference proteome</keyword>
<dbReference type="Pfam" id="PF10099">
    <property type="entry name" value="RskA_C"/>
    <property type="match status" value="1"/>
</dbReference>
<evidence type="ECO:0000256" key="1">
    <source>
        <dbReference type="ARBA" id="ARBA00004167"/>
    </source>
</evidence>
<organism evidence="14 15">
    <name type="scientific">Lacisediminihabitans changchengi</name>
    <dbReference type="NCBI Taxonomy" id="2787634"/>
    <lineage>
        <taxon>Bacteria</taxon>
        <taxon>Bacillati</taxon>
        <taxon>Actinomycetota</taxon>
        <taxon>Actinomycetes</taxon>
        <taxon>Micrococcales</taxon>
        <taxon>Microbacteriaceae</taxon>
        <taxon>Lacisediminihabitans</taxon>
    </lineage>
</organism>
<keyword evidence="3" id="KW-1003">Cell membrane</keyword>
<dbReference type="Proteomes" id="UP000636458">
    <property type="component" value="Unassembled WGS sequence"/>
</dbReference>
<dbReference type="Gene3D" id="1.10.10.1320">
    <property type="entry name" value="Anti-sigma factor, zinc-finger domain"/>
    <property type="match status" value="1"/>
</dbReference>
<evidence type="ECO:0000256" key="6">
    <source>
        <dbReference type="ARBA" id="ARBA00023015"/>
    </source>
</evidence>
<dbReference type="InterPro" id="IPR018764">
    <property type="entry name" value="RskA_C"/>
</dbReference>
<evidence type="ECO:0000256" key="10">
    <source>
        <dbReference type="ARBA" id="ARBA00030803"/>
    </source>
</evidence>
<reference evidence="14" key="1">
    <citation type="submission" date="2021-01" db="EMBL/GenBank/DDBJ databases">
        <title>Lacisediminihabitans sp. nov. strain G11-30, isolated from Antarctic Soil.</title>
        <authorList>
            <person name="Li J."/>
        </authorList>
    </citation>
    <scope>NUCLEOTIDE SEQUENCE</scope>
    <source>
        <strain evidence="14">G11-30</strain>
    </source>
</reference>
<feature type="transmembrane region" description="Helical" evidence="12">
    <location>
        <begin position="134"/>
        <end position="155"/>
    </location>
</feature>
<keyword evidence="4 12" id="KW-0812">Transmembrane</keyword>
<dbReference type="GO" id="GO:0006417">
    <property type="term" value="P:regulation of translation"/>
    <property type="evidence" value="ECO:0007669"/>
    <property type="project" value="TreeGrafter"/>
</dbReference>
<dbReference type="GO" id="GO:0005886">
    <property type="term" value="C:plasma membrane"/>
    <property type="evidence" value="ECO:0007669"/>
    <property type="project" value="UniProtKB-SubCell"/>
</dbReference>
<gene>
    <name evidence="14" type="ORF">IV501_11470</name>
</gene>
<dbReference type="PANTHER" id="PTHR37461:SF1">
    <property type="entry name" value="ANTI-SIGMA-K FACTOR RSKA"/>
    <property type="match status" value="1"/>
</dbReference>
<proteinExistence type="predicted"/>
<evidence type="ECO:0000256" key="9">
    <source>
        <dbReference type="ARBA" id="ARBA00029829"/>
    </source>
</evidence>